<evidence type="ECO:0000259" key="2">
    <source>
        <dbReference type="PROSITE" id="PS50263"/>
    </source>
</evidence>
<reference evidence="3 4" key="1">
    <citation type="submission" date="2019-03" db="EMBL/GenBank/DDBJ databases">
        <title>Genomic Encyclopedia of Type Strains, Phase IV (KMG-IV): sequencing the most valuable type-strain genomes for metagenomic binning, comparative biology and taxonomic classification.</title>
        <authorList>
            <person name="Goeker M."/>
        </authorList>
    </citation>
    <scope>NUCLEOTIDE SEQUENCE [LARGE SCALE GENOMIC DNA]</scope>
    <source>
        <strain evidence="3 4">DSM 45707</strain>
    </source>
</reference>
<feature type="domain" description="CN hydrolase" evidence="2">
    <location>
        <begin position="1"/>
        <end position="246"/>
    </location>
</feature>
<dbReference type="InterPro" id="IPR036526">
    <property type="entry name" value="C-N_Hydrolase_sf"/>
</dbReference>
<dbReference type="InterPro" id="IPR003010">
    <property type="entry name" value="C-N_Hydrolase"/>
</dbReference>
<dbReference type="GO" id="GO:0033388">
    <property type="term" value="P:putrescine biosynthetic process from arginine"/>
    <property type="evidence" value="ECO:0007669"/>
    <property type="project" value="TreeGrafter"/>
</dbReference>
<dbReference type="PANTHER" id="PTHR43674">
    <property type="entry name" value="NITRILASE C965.09-RELATED"/>
    <property type="match status" value="1"/>
</dbReference>
<dbReference type="CDD" id="cd07586">
    <property type="entry name" value="nitrilase_8"/>
    <property type="match status" value="1"/>
</dbReference>
<keyword evidence="1 3" id="KW-0378">Hydrolase</keyword>
<dbReference type="RefSeq" id="WP_131922889.1">
    <property type="nucleotide sequence ID" value="NZ_SMAG01000001.1"/>
</dbReference>
<evidence type="ECO:0000313" key="3">
    <source>
        <dbReference type="EMBL" id="TCS96475.1"/>
    </source>
</evidence>
<dbReference type="InterPro" id="IPR050345">
    <property type="entry name" value="Aliph_Amidase/BUP"/>
</dbReference>
<dbReference type="PANTHER" id="PTHR43674:SF2">
    <property type="entry name" value="BETA-UREIDOPROPIONASE"/>
    <property type="match status" value="1"/>
</dbReference>
<name>A0A4R3LBA7_9BACL</name>
<sequence length="283" mass="32276">MRVGLAQVRPRLGRVEENIEQHQLMIHRAKEEEVDLLVFPELSLTGYQLLDLTYEVARNPFSPEIQSIVQLADDMDIVFGFVEHSPEHMLYNSAVYASKEQLHYLHRKVFLPTYGMFDEGRYYGQGSTIRSFPTQYGQMGIAICEDIWHPSTGYLLSQDGAQIMIVLSNSPARGVEELGLTSQQSWYSLLTYQAMVHGCYVLFANRVGSEDGSTFFGGSAVVNPFGEIEGQADLFGEDLLIMDLDLDKIRQARFQMPMLRYESTDLTIRELQRIQRKRRGEGS</sequence>
<dbReference type="Gene3D" id="3.60.110.10">
    <property type="entry name" value="Carbon-nitrogen hydrolase"/>
    <property type="match status" value="1"/>
</dbReference>
<dbReference type="PROSITE" id="PS50263">
    <property type="entry name" value="CN_HYDROLASE"/>
    <property type="match status" value="1"/>
</dbReference>
<dbReference type="Proteomes" id="UP000294937">
    <property type="component" value="Unassembled WGS sequence"/>
</dbReference>
<evidence type="ECO:0000256" key="1">
    <source>
        <dbReference type="ARBA" id="ARBA00022801"/>
    </source>
</evidence>
<accession>A0A4R3LBA7</accession>
<protein>
    <submittedName>
        <fullName evidence="3">Putative amidohydrolase</fullName>
    </submittedName>
</protein>
<dbReference type="AlphaFoldDB" id="A0A4R3LBA7"/>
<keyword evidence="4" id="KW-1185">Reference proteome</keyword>
<organism evidence="3 4">
    <name type="scientific">Hazenella coriacea</name>
    <dbReference type="NCBI Taxonomy" id="1179467"/>
    <lineage>
        <taxon>Bacteria</taxon>
        <taxon>Bacillati</taxon>
        <taxon>Bacillota</taxon>
        <taxon>Bacilli</taxon>
        <taxon>Bacillales</taxon>
        <taxon>Thermoactinomycetaceae</taxon>
        <taxon>Hazenella</taxon>
    </lineage>
</organism>
<gene>
    <name evidence="3" type="ORF">EDD58_101108</name>
</gene>
<evidence type="ECO:0000313" key="4">
    <source>
        <dbReference type="Proteomes" id="UP000294937"/>
    </source>
</evidence>
<dbReference type="OrthoDB" id="9811121at2"/>
<comment type="caution">
    <text evidence="3">The sequence shown here is derived from an EMBL/GenBank/DDBJ whole genome shotgun (WGS) entry which is preliminary data.</text>
</comment>
<dbReference type="EMBL" id="SMAG01000001">
    <property type="protein sequence ID" value="TCS96475.1"/>
    <property type="molecule type" value="Genomic_DNA"/>
</dbReference>
<dbReference type="SUPFAM" id="SSF56317">
    <property type="entry name" value="Carbon-nitrogen hydrolase"/>
    <property type="match status" value="1"/>
</dbReference>
<proteinExistence type="predicted"/>
<dbReference type="GO" id="GO:0050126">
    <property type="term" value="F:N-carbamoylputrescine amidase activity"/>
    <property type="evidence" value="ECO:0007669"/>
    <property type="project" value="TreeGrafter"/>
</dbReference>
<dbReference type="Pfam" id="PF00795">
    <property type="entry name" value="CN_hydrolase"/>
    <property type="match status" value="1"/>
</dbReference>